<feature type="compositionally biased region" description="Low complexity" evidence="1">
    <location>
        <begin position="84"/>
        <end position="97"/>
    </location>
</feature>
<sequence>MSTRRTSRPRRGRPSGWTLFKDITVYLGGWGLIWHQALLVRPADFNLTLTLVGAALIGVPGASQLLAARTGGSPSPDPPEDSEPSPLSSPSGSGADR</sequence>
<reference evidence="2 3" key="1">
    <citation type="submission" date="2023-06" db="EMBL/GenBank/DDBJ databases">
        <authorList>
            <person name="Yushchuk O."/>
            <person name="Binda E."/>
            <person name="Ruckert-Reed C."/>
            <person name="Fedorenko V."/>
            <person name="Kalinowski J."/>
            <person name="Marinelli F."/>
        </authorList>
    </citation>
    <scope>NUCLEOTIDE SEQUENCE [LARGE SCALE GENOMIC DNA]</scope>
    <source>
        <strain evidence="2 3">NRRL 3884</strain>
    </source>
</reference>
<evidence type="ECO:0000313" key="2">
    <source>
        <dbReference type="EMBL" id="WIM97847.1"/>
    </source>
</evidence>
<protein>
    <submittedName>
        <fullName evidence="2">Uncharacterized protein</fullName>
    </submittedName>
</protein>
<feature type="region of interest" description="Disordered" evidence="1">
    <location>
        <begin position="66"/>
        <end position="97"/>
    </location>
</feature>
<organism evidence="2 3">
    <name type="scientific">Actinoplanes oblitus</name>
    <dbReference type="NCBI Taxonomy" id="3040509"/>
    <lineage>
        <taxon>Bacteria</taxon>
        <taxon>Bacillati</taxon>
        <taxon>Actinomycetota</taxon>
        <taxon>Actinomycetes</taxon>
        <taxon>Micromonosporales</taxon>
        <taxon>Micromonosporaceae</taxon>
        <taxon>Actinoplanes</taxon>
    </lineage>
</organism>
<evidence type="ECO:0000313" key="3">
    <source>
        <dbReference type="Proteomes" id="UP001240150"/>
    </source>
</evidence>
<accession>A0ABY8WKB2</accession>
<keyword evidence="3" id="KW-1185">Reference proteome</keyword>
<dbReference type="Proteomes" id="UP001240150">
    <property type="component" value="Chromosome"/>
</dbReference>
<name>A0ABY8WKB2_9ACTN</name>
<dbReference type="RefSeq" id="WP_284919241.1">
    <property type="nucleotide sequence ID" value="NZ_CP126980.1"/>
</dbReference>
<gene>
    <name evidence="2" type="ORF">ACTOB_001401</name>
</gene>
<evidence type="ECO:0000256" key="1">
    <source>
        <dbReference type="SAM" id="MobiDB-lite"/>
    </source>
</evidence>
<dbReference type="EMBL" id="CP126980">
    <property type="protein sequence ID" value="WIM97847.1"/>
    <property type="molecule type" value="Genomic_DNA"/>
</dbReference>
<proteinExistence type="predicted"/>